<dbReference type="EMBL" id="AM420293">
    <property type="protein sequence ID" value="CAM04230.1"/>
    <property type="molecule type" value="Genomic_DNA"/>
</dbReference>
<dbReference type="HOGENOM" id="CLU_1739207_0_0_11"/>
<keyword evidence="2" id="KW-1185">Reference proteome</keyword>
<dbReference type="AlphaFoldDB" id="A4FJK5"/>
<gene>
    <name evidence="1" type="ordered locus">SACE_4965</name>
</gene>
<proteinExistence type="predicted"/>
<organism evidence="1 2">
    <name type="scientific">Saccharopolyspora erythraea (strain ATCC 11635 / DSM 40517 / JCM 4748 / NBRC 13426 / NCIMB 8594 / NRRL 2338)</name>
    <dbReference type="NCBI Taxonomy" id="405948"/>
    <lineage>
        <taxon>Bacteria</taxon>
        <taxon>Bacillati</taxon>
        <taxon>Actinomycetota</taxon>
        <taxon>Actinomycetes</taxon>
        <taxon>Pseudonocardiales</taxon>
        <taxon>Pseudonocardiaceae</taxon>
        <taxon>Saccharopolyspora</taxon>
    </lineage>
</organism>
<evidence type="ECO:0000313" key="1">
    <source>
        <dbReference type="EMBL" id="CAM04230.1"/>
    </source>
</evidence>
<dbReference type="Proteomes" id="UP000006728">
    <property type="component" value="Chromosome"/>
</dbReference>
<evidence type="ECO:0000313" key="2">
    <source>
        <dbReference type="Proteomes" id="UP000006728"/>
    </source>
</evidence>
<reference evidence="1 2" key="1">
    <citation type="journal article" date="2007" name="Nat. Biotechnol.">
        <title>Complete genome sequence of the erythromycin-producing bacterium Saccharopolyspora erythraea NRRL23338.</title>
        <authorList>
            <person name="Oliynyk M."/>
            <person name="Samborskyy M."/>
            <person name="Lester J.B."/>
            <person name="Mironenko T."/>
            <person name="Scott N."/>
            <person name="Dickens S."/>
            <person name="Haydock S.F."/>
            <person name="Leadlay P.F."/>
        </authorList>
    </citation>
    <scope>NUCLEOTIDE SEQUENCE [LARGE SCALE GENOMIC DNA]</scope>
    <source>
        <strain evidence="2">ATCC 11635 / DSM 40517 / JCM 4748 / NBRC 13426 / NCIMB 8594 / NRRL 2338</strain>
    </source>
</reference>
<dbReference type="KEGG" id="sen:SACE_4965"/>
<accession>A4FJK5</accession>
<name>A4FJK5_SACEN</name>
<sequence length="150" mass="15754">MTGLMGEHPVDIAGPPIAIVVIHHDTWAARDASVREVPERILGKEDAVSPLGAEATAQGLNVIVYAVPVPLVAESGNRRIPPSRLTLIAAKVDEKPLVVATEPVPLLEPRAVGSRDPLDVEDLSAVLRGDPHISVPLVLHAEPLVVAAVP</sequence>
<protein>
    <submittedName>
        <fullName evidence="1">Uncharacterized protein</fullName>
    </submittedName>
</protein>